<keyword evidence="3" id="KW-1185">Reference proteome</keyword>
<sequence length="96" mass="10016">MRYRITTPVAGFTGEVAGVTFASGVAHCENSDGPALAYFRSQGYGITRLDEANEAADATESAGDAAPVRTKPAPKPRRSTATASAPGTRRREGEDT</sequence>
<reference evidence="2" key="1">
    <citation type="journal article" date="2014" name="Int. J. Syst. Evol. Microbiol.">
        <title>Complete genome sequence of Corynebacterium casei LMG S-19264T (=DSM 44701T), isolated from a smear-ripened cheese.</title>
        <authorList>
            <consortium name="US DOE Joint Genome Institute (JGI-PGF)"/>
            <person name="Walter F."/>
            <person name="Albersmeier A."/>
            <person name="Kalinowski J."/>
            <person name="Ruckert C."/>
        </authorList>
    </citation>
    <scope>NUCLEOTIDE SEQUENCE</scope>
    <source>
        <strain evidence="2">CGMCC 4.5737</strain>
    </source>
</reference>
<proteinExistence type="predicted"/>
<feature type="compositionally biased region" description="Low complexity" evidence="1">
    <location>
        <begin position="55"/>
        <end position="66"/>
    </location>
</feature>
<dbReference type="EMBL" id="BMMK01000038">
    <property type="protein sequence ID" value="GGM76997.1"/>
    <property type="molecule type" value="Genomic_DNA"/>
</dbReference>
<protein>
    <submittedName>
        <fullName evidence="2">Uncharacterized protein</fullName>
    </submittedName>
</protein>
<feature type="region of interest" description="Disordered" evidence="1">
    <location>
        <begin position="53"/>
        <end position="96"/>
    </location>
</feature>
<evidence type="ECO:0000256" key="1">
    <source>
        <dbReference type="SAM" id="MobiDB-lite"/>
    </source>
</evidence>
<dbReference type="Proteomes" id="UP000637578">
    <property type="component" value="Unassembled WGS sequence"/>
</dbReference>
<organism evidence="2 3">
    <name type="scientific">Longimycelium tulufanense</name>
    <dbReference type="NCBI Taxonomy" id="907463"/>
    <lineage>
        <taxon>Bacteria</taxon>
        <taxon>Bacillati</taxon>
        <taxon>Actinomycetota</taxon>
        <taxon>Actinomycetes</taxon>
        <taxon>Pseudonocardiales</taxon>
        <taxon>Pseudonocardiaceae</taxon>
        <taxon>Longimycelium</taxon>
    </lineage>
</organism>
<comment type="caution">
    <text evidence="2">The sequence shown here is derived from an EMBL/GenBank/DDBJ whole genome shotgun (WGS) entry which is preliminary data.</text>
</comment>
<dbReference type="RefSeq" id="WP_189061292.1">
    <property type="nucleotide sequence ID" value="NZ_BMMK01000038.1"/>
</dbReference>
<name>A0A8J3FYM3_9PSEU</name>
<evidence type="ECO:0000313" key="3">
    <source>
        <dbReference type="Proteomes" id="UP000637578"/>
    </source>
</evidence>
<evidence type="ECO:0000313" key="2">
    <source>
        <dbReference type="EMBL" id="GGM76997.1"/>
    </source>
</evidence>
<reference evidence="2" key="2">
    <citation type="submission" date="2020-09" db="EMBL/GenBank/DDBJ databases">
        <authorList>
            <person name="Sun Q."/>
            <person name="Zhou Y."/>
        </authorList>
    </citation>
    <scope>NUCLEOTIDE SEQUENCE</scope>
    <source>
        <strain evidence="2">CGMCC 4.5737</strain>
    </source>
</reference>
<dbReference type="AlphaFoldDB" id="A0A8J3FYM3"/>
<gene>
    <name evidence="2" type="ORF">GCM10012275_54560</name>
</gene>
<accession>A0A8J3FYM3</accession>